<feature type="transmembrane region" description="Helical" evidence="6">
    <location>
        <begin position="198"/>
        <end position="219"/>
    </location>
</feature>
<evidence type="ECO:0000313" key="10">
    <source>
        <dbReference type="Proteomes" id="UP001157109"/>
    </source>
</evidence>
<sequence length="240" mass="23551">MIVNRPALAAVLTAALLVAGGVGVSLAPVAAAAPPAPPAQQALGALPAHSVLVSSNPADGATVKTVPAQVTLTFNEDIDHKLLQVVLTGPDAKPVGGTPTATGATVTTPVTRQAGNGTYKVVFRVVSADGHPISDALSFVVAAPAATPTSTSPTTSTPAATPATTTPTATTPAATTPATPGTSTTSAGDERTNSSAGWVAPVVTIVVALGLLAAGAAALRRRRHPDQSVLIRAPLISARP</sequence>
<keyword evidence="6" id="KW-1133">Transmembrane helix</keyword>
<keyword evidence="6" id="KW-0472">Membrane</keyword>
<evidence type="ECO:0000256" key="5">
    <source>
        <dbReference type="SAM" id="MobiDB-lite"/>
    </source>
</evidence>
<evidence type="ECO:0000256" key="4">
    <source>
        <dbReference type="ARBA" id="ARBA00023008"/>
    </source>
</evidence>
<keyword evidence="10" id="KW-1185">Reference proteome</keyword>
<dbReference type="PANTHER" id="PTHR34820">
    <property type="entry name" value="INNER MEMBRANE PROTEIN YEBZ"/>
    <property type="match status" value="1"/>
</dbReference>
<evidence type="ECO:0000259" key="8">
    <source>
        <dbReference type="Pfam" id="PF04234"/>
    </source>
</evidence>
<dbReference type="PANTHER" id="PTHR34820:SF4">
    <property type="entry name" value="INNER MEMBRANE PROTEIN YEBZ"/>
    <property type="match status" value="1"/>
</dbReference>
<dbReference type="InterPro" id="IPR032694">
    <property type="entry name" value="CopC/D"/>
</dbReference>
<dbReference type="InterPro" id="IPR014755">
    <property type="entry name" value="Cu-Rt/internalin_Ig-like"/>
</dbReference>
<evidence type="ECO:0000256" key="6">
    <source>
        <dbReference type="SAM" id="Phobius"/>
    </source>
</evidence>
<feature type="chain" id="PRO_5045284457" description="CopC domain-containing protein" evidence="7">
    <location>
        <begin position="28"/>
        <end position="240"/>
    </location>
</feature>
<keyword evidence="6" id="KW-0812">Transmembrane</keyword>
<feature type="domain" description="CopC" evidence="8">
    <location>
        <begin position="49"/>
        <end position="141"/>
    </location>
</feature>
<comment type="subcellular location">
    <subcellularLocation>
        <location evidence="1">Cell envelope</location>
    </subcellularLocation>
</comment>
<gene>
    <name evidence="9" type="ORF">GCM10025862_06650</name>
</gene>
<organism evidence="9 10">
    <name type="scientific">Arsenicicoccus piscis</name>
    <dbReference type="NCBI Taxonomy" id="673954"/>
    <lineage>
        <taxon>Bacteria</taxon>
        <taxon>Bacillati</taxon>
        <taxon>Actinomycetota</taxon>
        <taxon>Actinomycetes</taxon>
        <taxon>Micrococcales</taxon>
        <taxon>Intrasporangiaceae</taxon>
        <taxon>Arsenicicoccus</taxon>
    </lineage>
</organism>
<keyword evidence="2" id="KW-0479">Metal-binding</keyword>
<feature type="signal peptide" evidence="7">
    <location>
        <begin position="1"/>
        <end position="27"/>
    </location>
</feature>
<keyword evidence="4" id="KW-0186">Copper</keyword>
<evidence type="ECO:0000256" key="1">
    <source>
        <dbReference type="ARBA" id="ARBA00004196"/>
    </source>
</evidence>
<feature type="region of interest" description="Disordered" evidence="5">
    <location>
        <begin position="146"/>
        <end position="194"/>
    </location>
</feature>
<feature type="compositionally biased region" description="Low complexity" evidence="5">
    <location>
        <begin position="146"/>
        <end position="187"/>
    </location>
</feature>
<evidence type="ECO:0000313" key="9">
    <source>
        <dbReference type="EMBL" id="GMA18644.1"/>
    </source>
</evidence>
<dbReference type="RefSeq" id="WP_284283681.1">
    <property type="nucleotide sequence ID" value="NZ_BSUJ01000001.1"/>
</dbReference>
<proteinExistence type="predicted"/>
<evidence type="ECO:0000256" key="2">
    <source>
        <dbReference type="ARBA" id="ARBA00022723"/>
    </source>
</evidence>
<reference evidence="10" key="1">
    <citation type="journal article" date="2019" name="Int. J. Syst. Evol. Microbiol.">
        <title>The Global Catalogue of Microorganisms (GCM) 10K type strain sequencing project: providing services to taxonomists for standard genome sequencing and annotation.</title>
        <authorList>
            <consortium name="The Broad Institute Genomics Platform"/>
            <consortium name="The Broad Institute Genome Sequencing Center for Infectious Disease"/>
            <person name="Wu L."/>
            <person name="Ma J."/>
        </authorList>
    </citation>
    <scope>NUCLEOTIDE SEQUENCE [LARGE SCALE GENOMIC DNA]</scope>
    <source>
        <strain evidence="10">NBRC 105830</strain>
    </source>
</reference>
<dbReference type="EMBL" id="BSUJ01000001">
    <property type="protein sequence ID" value="GMA18644.1"/>
    <property type="molecule type" value="Genomic_DNA"/>
</dbReference>
<comment type="caution">
    <text evidence="9">The sequence shown here is derived from an EMBL/GenBank/DDBJ whole genome shotgun (WGS) entry which is preliminary data.</text>
</comment>
<accession>A0ABQ6HLS6</accession>
<keyword evidence="3 7" id="KW-0732">Signal</keyword>
<dbReference type="InterPro" id="IPR007348">
    <property type="entry name" value="CopC_dom"/>
</dbReference>
<protein>
    <recommendedName>
        <fullName evidence="8">CopC domain-containing protein</fullName>
    </recommendedName>
</protein>
<dbReference type="Pfam" id="PF04234">
    <property type="entry name" value="CopC"/>
    <property type="match status" value="1"/>
</dbReference>
<dbReference type="SUPFAM" id="SSF81296">
    <property type="entry name" value="E set domains"/>
    <property type="match status" value="1"/>
</dbReference>
<evidence type="ECO:0000256" key="3">
    <source>
        <dbReference type="ARBA" id="ARBA00022729"/>
    </source>
</evidence>
<evidence type="ECO:0000256" key="7">
    <source>
        <dbReference type="SAM" id="SignalP"/>
    </source>
</evidence>
<dbReference type="InterPro" id="IPR014756">
    <property type="entry name" value="Ig_E-set"/>
</dbReference>
<name>A0ABQ6HLS6_9MICO</name>
<dbReference type="Gene3D" id="2.60.40.1220">
    <property type="match status" value="1"/>
</dbReference>
<dbReference type="Proteomes" id="UP001157109">
    <property type="component" value="Unassembled WGS sequence"/>
</dbReference>